<comment type="caution">
    <text evidence="12">The sequence shown here is derived from an EMBL/GenBank/DDBJ whole genome shotgun (WGS) entry which is preliminary data.</text>
</comment>
<dbReference type="GO" id="GO:0050660">
    <property type="term" value="F:flavin adenine dinucleotide binding"/>
    <property type="evidence" value="ECO:0007669"/>
    <property type="project" value="InterPro"/>
</dbReference>
<evidence type="ECO:0000256" key="3">
    <source>
        <dbReference type="ARBA" id="ARBA00022630"/>
    </source>
</evidence>
<evidence type="ECO:0000313" key="13">
    <source>
        <dbReference type="Proteomes" id="UP001296104"/>
    </source>
</evidence>
<proteinExistence type="inferred from homology"/>
<dbReference type="PANTHER" id="PTHR11552">
    <property type="entry name" value="GLUCOSE-METHANOL-CHOLINE GMC OXIDOREDUCTASE"/>
    <property type="match status" value="1"/>
</dbReference>
<feature type="binding site" evidence="7">
    <location>
        <position position="113"/>
    </location>
    <ligand>
        <name>FAD</name>
        <dbReference type="ChEBI" id="CHEBI:57692"/>
    </ligand>
</feature>
<dbReference type="GO" id="GO:0016614">
    <property type="term" value="F:oxidoreductase activity, acting on CH-OH group of donors"/>
    <property type="evidence" value="ECO:0007669"/>
    <property type="project" value="InterPro"/>
</dbReference>
<feature type="binding site" evidence="7">
    <location>
        <position position="559"/>
    </location>
    <ligand>
        <name>FAD</name>
        <dbReference type="ChEBI" id="CHEBI:57692"/>
    </ligand>
</feature>
<dbReference type="PANTHER" id="PTHR11552:SF201">
    <property type="entry name" value="GLUCOSE-METHANOL-CHOLINE OXIDOREDUCTASE N-TERMINAL DOMAIN-CONTAINING PROTEIN"/>
    <property type="match status" value="1"/>
</dbReference>
<feature type="region of interest" description="Disordered" evidence="8">
    <location>
        <begin position="605"/>
        <end position="640"/>
    </location>
</feature>
<name>A0AAI8Z5I3_9PEZI</name>
<protein>
    <submittedName>
        <fullName evidence="12">Alcohol oxidase</fullName>
    </submittedName>
</protein>
<dbReference type="SUPFAM" id="SSF51905">
    <property type="entry name" value="FAD/NAD(P)-binding domain"/>
    <property type="match status" value="1"/>
</dbReference>
<comment type="cofactor">
    <cofactor evidence="1 7">
        <name>FAD</name>
        <dbReference type="ChEBI" id="CHEBI:57692"/>
    </cofactor>
</comment>
<reference evidence="12" key="1">
    <citation type="submission" date="2023-11" db="EMBL/GenBank/DDBJ databases">
        <authorList>
            <person name="Alioto T."/>
            <person name="Alioto T."/>
            <person name="Gomez Garrido J."/>
        </authorList>
    </citation>
    <scope>NUCLEOTIDE SEQUENCE</scope>
</reference>
<dbReference type="Proteomes" id="UP001296104">
    <property type="component" value="Unassembled WGS sequence"/>
</dbReference>
<evidence type="ECO:0000256" key="4">
    <source>
        <dbReference type="ARBA" id="ARBA00022827"/>
    </source>
</evidence>
<keyword evidence="5" id="KW-0560">Oxidoreductase</keyword>
<evidence type="ECO:0000256" key="8">
    <source>
        <dbReference type="SAM" id="MobiDB-lite"/>
    </source>
</evidence>
<dbReference type="Gene3D" id="4.10.450.10">
    <property type="entry name" value="Glucose Oxidase, domain 2"/>
    <property type="match status" value="1"/>
</dbReference>
<feature type="active site" description="Proton donor" evidence="6">
    <location>
        <position position="526"/>
    </location>
</feature>
<evidence type="ECO:0000256" key="1">
    <source>
        <dbReference type="ARBA" id="ARBA00001974"/>
    </source>
</evidence>
<evidence type="ECO:0000313" key="12">
    <source>
        <dbReference type="EMBL" id="CAK4033075.1"/>
    </source>
</evidence>
<dbReference type="Gene3D" id="3.50.50.60">
    <property type="entry name" value="FAD/NAD(P)-binding domain"/>
    <property type="match status" value="1"/>
</dbReference>
<evidence type="ECO:0000256" key="2">
    <source>
        <dbReference type="ARBA" id="ARBA00010790"/>
    </source>
</evidence>
<dbReference type="InterPro" id="IPR012132">
    <property type="entry name" value="GMC_OxRdtase"/>
</dbReference>
<dbReference type="SUPFAM" id="SSF54373">
    <property type="entry name" value="FAD-linked reductases, C-terminal domain"/>
    <property type="match status" value="1"/>
</dbReference>
<keyword evidence="13" id="KW-1185">Reference proteome</keyword>
<evidence type="ECO:0000256" key="5">
    <source>
        <dbReference type="ARBA" id="ARBA00023002"/>
    </source>
</evidence>
<feature type="chain" id="PRO_5042531677" evidence="9">
    <location>
        <begin position="19"/>
        <end position="690"/>
    </location>
</feature>
<evidence type="ECO:0000256" key="7">
    <source>
        <dbReference type="PIRSR" id="PIRSR000137-2"/>
    </source>
</evidence>
<keyword evidence="9" id="KW-0732">Signal</keyword>
<feature type="binding site" evidence="7">
    <location>
        <position position="258"/>
    </location>
    <ligand>
        <name>FAD</name>
        <dbReference type="ChEBI" id="CHEBI:57692"/>
    </ligand>
</feature>
<accession>A0AAI8Z5I3</accession>
<gene>
    <name evidence="12" type="ORF">LECACI_7A008233</name>
</gene>
<feature type="active site" description="Proton acceptor" evidence="6">
    <location>
        <position position="569"/>
    </location>
</feature>
<dbReference type="AlphaFoldDB" id="A0AAI8Z5I3"/>
<organism evidence="12 13">
    <name type="scientific">Lecanosticta acicola</name>
    <dbReference type="NCBI Taxonomy" id="111012"/>
    <lineage>
        <taxon>Eukaryota</taxon>
        <taxon>Fungi</taxon>
        <taxon>Dikarya</taxon>
        <taxon>Ascomycota</taxon>
        <taxon>Pezizomycotina</taxon>
        <taxon>Dothideomycetes</taxon>
        <taxon>Dothideomycetidae</taxon>
        <taxon>Mycosphaerellales</taxon>
        <taxon>Mycosphaerellaceae</taxon>
        <taxon>Lecanosticta</taxon>
    </lineage>
</organism>
<evidence type="ECO:0000256" key="9">
    <source>
        <dbReference type="SAM" id="SignalP"/>
    </source>
</evidence>
<dbReference type="InterPro" id="IPR007867">
    <property type="entry name" value="GMC_OxRtase_C"/>
</dbReference>
<dbReference type="Pfam" id="PF00732">
    <property type="entry name" value="GMC_oxred_N"/>
    <property type="match status" value="1"/>
</dbReference>
<feature type="signal peptide" evidence="9">
    <location>
        <begin position="1"/>
        <end position="18"/>
    </location>
</feature>
<dbReference type="Pfam" id="PF05199">
    <property type="entry name" value="GMC_oxred_C"/>
    <property type="match status" value="1"/>
</dbReference>
<dbReference type="InterPro" id="IPR027424">
    <property type="entry name" value="Glucose_Oxidase_domain_2"/>
</dbReference>
<dbReference type="PIRSF" id="PIRSF000137">
    <property type="entry name" value="Alcohol_oxidase"/>
    <property type="match status" value="1"/>
</dbReference>
<comment type="similarity">
    <text evidence="2">Belongs to the GMC oxidoreductase family.</text>
</comment>
<evidence type="ECO:0000256" key="6">
    <source>
        <dbReference type="PIRSR" id="PIRSR000137-1"/>
    </source>
</evidence>
<feature type="domain" description="Glucose-methanol-choline oxidoreductase N-terminal" evidence="10">
    <location>
        <begin position="26"/>
        <end position="339"/>
    </location>
</feature>
<sequence length="690" mass="73316">MIFTYTSLAAGFVSLAVAQQVPNITYDYVIAGAGTAGLLLGVILSENPNVTVAILEAGSDGRSNPNITNPQRRGTIQMTEYDWAFSSTPQPGLYDNGTGGIQPVPRGKTPGGTSAMNWMIHNTDSRVQLDIWESILGLTGWNWDTLSTAFRESETMYAPPANMSKYFKYDASVHGGNGYIQSAFQRSVLSLFPDYLEPTLLNAGYQIPPDRNDGNAVGAGFLPLALQPSDYTRSYAGSVYTGVQRNRSNLHMETNAQVTGIDWGSTTGNVTASGLRYINTGGNRSNTTQHIRGREIILSAGCIQSSQILELSGVGNPAILDPLGIKSIVNLTNVGEGLRDPPMMNYLPISFGVNSTTTFTGAEYIQNFIQLESAKDMLSPADYAAASSWLNSTERIEGVRDAQLKVFKNLWFGEQPLIEMAWQFAFQNVTPYNLIPLSQGSVHINSSDPLAMPAIDPNYNRINATINGTSVPWDMWFLAKAAQNYQTKLATTSPMKNLITWSDPPYNLPFEDYYPHIFNRTGSSQHLTGGNPMLPQTEGGVVDTNLLVYGTQNVRIVDGSVFPYQPSAHPMGLTYALAVMAARILERRPGAGGLTETEVLPASNSSANATASWGGGTAMVPAATPGSRAPEGASSVGGASASATGAGASATASASAGAIGQATSVASSIEMTGVLAAICMMVLVSGLMAL</sequence>
<dbReference type="InterPro" id="IPR036188">
    <property type="entry name" value="FAD/NAD-bd_sf"/>
</dbReference>
<dbReference type="Gene3D" id="3.30.560.10">
    <property type="entry name" value="Glucose Oxidase, domain 3"/>
    <property type="match status" value="1"/>
</dbReference>
<dbReference type="EMBL" id="CAVMBE010000077">
    <property type="protein sequence ID" value="CAK4033075.1"/>
    <property type="molecule type" value="Genomic_DNA"/>
</dbReference>
<keyword evidence="3" id="KW-0285">Flavoprotein</keyword>
<evidence type="ECO:0000259" key="11">
    <source>
        <dbReference type="Pfam" id="PF05199"/>
    </source>
</evidence>
<feature type="domain" description="Glucose-methanol-choline oxidoreductase C-terminal" evidence="11">
    <location>
        <begin position="436"/>
        <end position="578"/>
    </location>
</feature>
<evidence type="ECO:0000259" key="10">
    <source>
        <dbReference type="Pfam" id="PF00732"/>
    </source>
</evidence>
<keyword evidence="4 7" id="KW-0274">FAD</keyword>
<dbReference type="InterPro" id="IPR000172">
    <property type="entry name" value="GMC_OxRdtase_N"/>
</dbReference>